<reference evidence="1 2" key="1">
    <citation type="submission" date="2018-06" db="EMBL/GenBank/DDBJ databases">
        <authorList>
            <consortium name="Pathogen Informatics"/>
            <person name="Doyle S."/>
        </authorList>
    </citation>
    <scope>NUCLEOTIDE SEQUENCE [LARGE SCALE GENOMIC DNA]</scope>
    <source>
        <strain evidence="1 2">NCTC13100</strain>
    </source>
</reference>
<proteinExistence type="predicted"/>
<gene>
    <name evidence="1" type="ORF">NCTC13100_01820</name>
</gene>
<protein>
    <submittedName>
        <fullName evidence="1">Uncharacterized protein</fullName>
    </submittedName>
</protein>
<name>A0A379DJS3_9PORP</name>
<organism evidence="1 2">
    <name type="scientific">Porphyromonas macacae</name>
    <dbReference type="NCBI Taxonomy" id="28115"/>
    <lineage>
        <taxon>Bacteria</taxon>
        <taxon>Pseudomonadati</taxon>
        <taxon>Bacteroidota</taxon>
        <taxon>Bacteroidia</taxon>
        <taxon>Bacteroidales</taxon>
        <taxon>Porphyromonadaceae</taxon>
        <taxon>Porphyromonas</taxon>
    </lineage>
</organism>
<dbReference type="EMBL" id="UGTI01000001">
    <property type="protein sequence ID" value="SUB78638.1"/>
    <property type="molecule type" value="Genomic_DNA"/>
</dbReference>
<evidence type="ECO:0000313" key="1">
    <source>
        <dbReference type="EMBL" id="SUB78638.1"/>
    </source>
</evidence>
<sequence length="55" mass="6380">MLRNFAVNLSISTIDDELTGKQKKELKTHLEKTQELPQEEREQGIIEKLKASEKI</sequence>
<dbReference type="Proteomes" id="UP000254263">
    <property type="component" value="Unassembled WGS sequence"/>
</dbReference>
<accession>A0A379DJS3</accession>
<evidence type="ECO:0000313" key="2">
    <source>
        <dbReference type="Proteomes" id="UP000254263"/>
    </source>
</evidence>
<dbReference type="AlphaFoldDB" id="A0A379DJS3"/>